<dbReference type="InterPro" id="IPR033132">
    <property type="entry name" value="GH_1_N_CS"/>
</dbReference>
<dbReference type="PROSITE" id="PS00653">
    <property type="entry name" value="GLYCOSYL_HYDROL_F1_2"/>
    <property type="match status" value="1"/>
</dbReference>
<feature type="binding site" evidence="10">
    <location>
        <begin position="406"/>
        <end position="407"/>
    </location>
    <ligand>
        <name>substrate</name>
    </ligand>
</feature>
<dbReference type="AlphaFoldDB" id="A0A919U9Y2"/>
<keyword evidence="8" id="KW-0624">Polysaccharide degradation</keyword>
<dbReference type="PANTHER" id="PTHR10353">
    <property type="entry name" value="GLYCOSYL HYDROLASE"/>
    <property type="match status" value="1"/>
</dbReference>
<feature type="binding site" evidence="10">
    <location>
        <position position="399"/>
    </location>
    <ligand>
        <name>substrate</name>
    </ligand>
</feature>
<evidence type="ECO:0000313" key="14">
    <source>
        <dbReference type="Proteomes" id="UP000660611"/>
    </source>
</evidence>
<dbReference type="RefSeq" id="WP_203849693.1">
    <property type="nucleotide sequence ID" value="NZ_BAAAVW010000021.1"/>
</dbReference>
<feature type="active site" description="Nucleophile" evidence="9 11">
    <location>
        <position position="352"/>
    </location>
</feature>
<evidence type="ECO:0000256" key="11">
    <source>
        <dbReference type="PROSITE-ProRule" id="PRU10055"/>
    </source>
</evidence>
<feature type="binding site" evidence="10">
    <location>
        <position position="162"/>
    </location>
    <ligand>
        <name>substrate</name>
    </ligand>
</feature>
<dbReference type="PRINTS" id="PR00131">
    <property type="entry name" value="GLHYDRLASE1"/>
</dbReference>
<dbReference type="NCBIfam" id="TIGR03356">
    <property type="entry name" value="BGL"/>
    <property type="match status" value="1"/>
</dbReference>
<evidence type="ECO:0000256" key="12">
    <source>
        <dbReference type="RuleBase" id="RU361175"/>
    </source>
</evidence>
<keyword evidence="4 12" id="KW-0378">Hydrolase</keyword>
<dbReference type="EC" id="3.2.1.21" evidence="3 12"/>
<proteinExistence type="inferred from homology"/>
<dbReference type="InterPro" id="IPR001360">
    <property type="entry name" value="Glyco_hydro_1"/>
</dbReference>
<accession>A0A919U9Y2</accession>
<evidence type="ECO:0000256" key="7">
    <source>
        <dbReference type="ARBA" id="ARBA00023295"/>
    </source>
</evidence>
<evidence type="ECO:0000256" key="3">
    <source>
        <dbReference type="ARBA" id="ARBA00012744"/>
    </source>
</evidence>
<keyword evidence="14" id="KW-1185">Reference proteome</keyword>
<evidence type="ECO:0000256" key="4">
    <source>
        <dbReference type="ARBA" id="ARBA00022801"/>
    </source>
</evidence>
<dbReference type="Proteomes" id="UP000660611">
    <property type="component" value="Unassembled WGS sequence"/>
</dbReference>
<comment type="similarity">
    <text evidence="2 12">Belongs to the glycosyl hydrolase 1 family.</text>
</comment>
<dbReference type="PROSITE" id="PS00572">
    <property type="entry name" value="GLYCOSYL_HYDROL_F1_1"/>
    <property type="match status" value="1"/>
</dbReference>
<dbReference type="GO" id="GO:0030245">
    <property type="term" value="P:cellulose catabolic process"/>
    <property type="evidence" value="ECO:0007669"/>
    <property type="project" value="UniProtKB-KW"/>
</dbReference>
<dbReference type="Gene3D" id="3.20.20.80">
    <property type="entry name" value="Glycosidases"/>
    <property type="match status" value="1"/>
</dbReference>
<evidence type="ECO:0000256" key="9">
    <source>
        <dbReference type="PIRSR" id="PIRSR617736-1"/>
    </source>
</evidence>
<evidence type="ECO:0000256" key="6">
    <source>
        <dbReference type="ARBA" id="ARBA00023277"/>
    </source>
</evidence>
<keyword evidence="6" id="KW-0119">Carbohydrate metabolism</keyword>
<dbReference type="InterPro" id="IPR017736">
    <property type="entry name" value="Glyco_hydro_1_beta-glucosidase"/>
</dbReference>
<evidence type="ECO:0000256" key="2">
    <source>
        <dbReference type="ARBA" id="ARBA00010838"/>
    </source>
</evidence>
<evidence type="ECO:0000256" key="1">
    <source>
        <dbReference type="ARBA" id="ARBA00000448"/>
    </source>
</evidence>
<dbReference type="GO" id="GO:0008422">
    <property type="term" value="F:beta-glucosidase activity"/>
    <property type="evidence" value="ECO:0007669"/>
    <property type="project" value="UniProtKB-EC"/>
</dbReference>
<dbReference type="FunFam" id="3.20.20.80:FF:000004">
    <property type="entry name" value="Beta-glucosidase 6-phospho-beta-glucosidase"/>
    <property type="match status" value="1"/>
</dbReference>
<evidence type="ECO:0000256" key="10">
    <source>
        <dbReference type="PIRSR" id="PIRSR617736-2"/>
    </source>
</evidence>
<evidence type="ECO:0000256" key="8">
    <source>
        <dbReference type="ARBA" id="ARBA00023326"/>
    </source>
</evidence>
<comment type="caution">
    <text evidence="13">The sequence shown here is derived from an EMBL/GenBank/DDBJ whole genome shotgun (WGS) entry which is preliminary data.</text>
</comment>
<dbReference type="GO" id="GO:0005829">
    <property type="term" value="C:cytosol"/>
    <property type="evidence" value="ECO:0007669"/>
    <property type="project" value="TreeGrafter"/>
</dbReference>
<name>A0A919U9Y2_9ACTN</name>
<dbReference type="EMBL" id="BONQ01000091">
    <property type="protein sequence ID" value="GIG47979.1"/>
    <property type="molecule type" value="Genomic_DNA"/>
</dbReference>
<organism evidence="13 14">
    <name type="scientific">Dactylosporangium siamense</name>
    <dbReference type="NCBI Taxonomy" id="685454"/>
    <lineage>
        <taxon>Bacteria</taxon>
        <taxon>Bacillati</taxon>
        <taxon>Actinomycetota</taxon>
        <taxon>Actinomycetes</taxon>
        <taxon>Micromonosporales</taxon>
        <taxon>Micromonosporaceae</taxon>
        <taxon>Dactylosporangium</taxon>
    </lineage>
</organism>
<feature type="binding site" evidence="10">
    <location>
        <position position="18"/>
    </location>
    <ligand>
        <name>substrate</name>
    </ligand>
</feature>
<keyword evidence="5" id="KW-0136">Cellulose degradation</keyword>
<feature type="binding site" evidence="10">
    <location>
        <position position="293"/>
    </location>
    <ligand>
        <name>substrate</name>
    </ligand>
</feature>
<reference evidence="13" key="1">
    <citation type="submission" date="2021-01" db="EMBL/GenBank/DDBJ databases">
        <title>Whole genome shotgun sequence of Dactylosporangium siamense NBRC 106093.</title>
        <authorList>
            <person name="Komaki H."/>
            <person name="Tamura T."/>
        </authorList>
    </citation>
    <scope>NUCLEOTIDE SEQUENCE</scope>
    <source>
        <strain evidence="13">NBRC 106093</strain>
    </source>
</reference>
<dbReference type="SUPFAM" id="SSF51445">
    <property type="entry name" value="(Trans)glycosidases"/>
    <property type="match status" value="1"/>
</dbReference>
<sequence>MFRFPEGFVWGTATAAYQIEGAARDDGRTPSIWDTFAATPGAVRNGDTGEIACDHYHRLDPDLDLIARLGVGAYRFSISWPRIVPEPGQVNQKGLDFYRRLVDGLHERGVTPYATLYHWDLPQYLEDEGGWVERATAERFAEYADIVHEALADGVAHYTTLNEPWVSAWLGYGYGWHAPGRAEPAAALAATHHLLLGHGLAAEAIRRRDPSAQVGITLNLAPVGPATADPADQAAADRMDGQLNRLFLDPVLRGAYPADVVELYRPVSDFAFVQDGDLATIAAPLDFLGVNYYRPNLAAAEPPGADPVAAGLRLPPGVPVTAMDWPIQPDGLTELLLRLRREYGPVPLYITENGAAFHDYLDPAGRVEDPERIAYLDAHLRAAHTAIGEGVDLRGYFVWSFLDNFEWAEGYSKRFGLIYVEYGSQRRVPKASAGWYRDVIRANGPA</sequence>
<gene>
    <name evidence="13" type="ORF">Dsi01nite_060200</name>
</gene>
<dbReference type="PANTHER" id="PTHR10353:SF36">
    <property type="entry name" value="LP05116P"/>
    <property type="match status" value="1"/>
</dbReference>
<feature type="active site" description="Proton donor" evidence="9">
    <location>
        <position position="163"/>
    </location>
</feature>
<evidence type="ECO:0000256" key="5">
    <source>
        <dbReference type="ARBA" id="ARBA00023001"/>
    </source>
</evidence>
<dbReference type="InterPro" id="IPR017853">
    <property type="entry name" value="GH"/>
</dbReference>
<dbReference type="InterPro" id="IPR018120">
    <property type="entry name" value="Glyco_hydro_1_AS"/>
</dbReference>
<keyword evidence="7 12" id="KW-0326">Glycosidase</keyword>
<comment type="catalytic activity">
    <reaction evidence="1 12">
        <text>Hydrolysis of terminal, non-reducing beta-D-glucosyl residues with release of beta-D-glucose.</text>
        <dbReference type="EC" id="3.2.1.21"/>
    </reaction>
</comment>
<evidence type="ECO:0000313" key="13">
    <source>
        <dbReference type="EMBL" id="GIG47979.1"/>
    </source>
</evidence>
<dbReference type="Pfam" id="PF00232">
    <property type="entry name" value="Glyco_hydro_1"/>
    <property type="match status" value="1"/>
</dbReference>
<feature type="binding site" evidence="10">
    <location>
        <position position="118"/>
    </location>
    <ligand>
        <name>substrate</name>
    </ligand>
</feature>
<protein>
    <recommendedName>
        <fullName evidence="3 12">Beta-glucosidase</fullName>
        <ecNumber evidence="3 12">3.2.1.21</ecNumber>
    </recommendedName>
</protein>